<dbReference type="Gene3D" id="1.25.40.10">
    <property type="entry name" value="Tetratricopeptide repeat domain"/>
    <property type="match status" value="3"/>
</dbReference>
<feature type="region of interest" description="Disordered" evidence="1">
    <location>
        <begin position="1"/>
        <end position="57"/>
    </location>
</feature>
<dbReference type="PANTHER" id="PTHR19959">
    <property type="entry name" value="KINESIN LIGHT CHAIN"/>
    <property type="match status" value="1"/>
</dbReference>
<evidence type="ECO:0000256" key="1">
    <source>
        <dbReference type="SAM" id="MobiDB-lite"/>
    </source>
</evidence>
<organism evidence="3 4">
    <name type="scientific">Coleophoma crateriformis</name>
    <dbReference type="NCBI Taxonomy" id="565419"/>
    <lineage>
        <taxon>Eukaryota</taxon>
        <taxon>Fungi</taxon>
        <taxon>Dikarya</taxon>
        <taxon>Ascomycota</taxon>
        <taxon>Pezizomycotina</taxon>
        <taxon>Leotiomycetes</taxon>
        <taxon>Helotiales</taxon>
        <taxon>Dermateaceae</taxon>
        <taxon>Coleophoma</taxon>
    </lineage>
</organism>
<gene>
    <name evidence="3" type="ORF">BP5796_04433</name>
</gene>
<dbReference type="InterPro" id="IPR024983">
    <property type="entry name" value="CHAT_dom"/>
</dbReference>
<dbReference type="PANTHER" id="PTHR19959:SF119">
    <property type="entry name" value="FUNGAL LIPASE-LIKE DOMAIN-CONTAINING PROTEIN"/>
    <property type="match status" value="1"/>
</dbReference>
<protein>
    <recommendedName>
        <fullName evidence="2">CHAT domain-containing protein</fullName>
    </recommendedName>
</protein>
<dbReference type="InterPro" id="IPR011990">
    <property type="entry name" value="TPR-like_helical_dom_sf"/>
</dbReference>
<reference evidence="3 4" key="1">
    <citation type="journal article" date="2018" name="IMA Fungus">
        <title>IMA Genome-F 9: Draft genome sequence of Annulohypoxylon stygium, Aspergillus mulundensis, Berkeleyomyces basicola (syn. Thielaviopsis basicola), Ceratocystis smalleyi, two Cercospora beticola strains, Coleophoma cylindrospora, Fusarium fracticaudum, Phialophora cf. hyalina, and Morchella septimelata.</title>
        <authorList>
            <person name="Wingfield B.D."/>
            <person name="Bills G.F."/>
            <person name="Dong Y."/>
            <person name="Huang W."/>
            <person name="Nel W.J."/>
            <person name="Swalarsk-Parry B.S."/>
            <person name="Vaghefi N."/>
            <person name="Wilken P.M."/>
            <person name="An Z."/>
            <person name="de Beer Z.W."/>
            <person name="De Vos L."/>
            <person name="Chen L."/>
            <person name="Duong T.A."/>
            <person name="Gao Y."/>
            <person name="Hammerbacher A."/>
            <person name="Kikkert J.R."/>
            <person name="Li Y."/>
            <person name="Li H."/>
            <person name="Li K."/>
            <person name="Li Q."/>
            <person name="Liu X."/>
            <person name="Ma X."/>
            <person name="Naidoo K."/>
            <person name="Pethybridge S.J."/>
            <person name="Sun J."/>
            <person name="Steenkamp E.T."/>
            <person name="van der Nest M.A."/>
            <person name="van Wyk S."/>
            <person name="Wingfield M.J."/>
            <person name="Xiong C."/>
            <person name="Yue Q."/>
            <person name="Zhang X."/>
        </authorList>
    </citation>
    <scope>NUCLEOTIDE SEQUENCE [LARGE SCALE GENOMIC DNA]</scope>
    <source>
        <strain evidence="3 4">BP5796</strain>
    </source>
</reference>
<name>A0A3D8S9A7_9HELO</name>
<evidence type="ECO:0000313" key="4">
    <source>
        <dbReference type="Proteomes" id="UP000256328"/>
    </source>
</evidence>
<feature type="region of interest" description="Disordered" evidence="1">
    <location>
        <begin position="973"/>
        <end position="993"/>
    </location>
</feature>
<proteinExistence type="predicted"/>
<dbReference type="SUPFAM" id="SSF48452">
    <property type="entry name" value="TPR-like"/>
    <property type="match status" value="1"/>
</dbReference>
<feature type="domain" description="CHAT" evidence="2">
    <location>
        <begin position="675"/>
        <end position="931"/>
    </location>
</feature>
<evidence type="ECO:0000259" key="2">
    <source>
        <dbReference type="Pfam" id="PF12770"/>
    </source>
</evidence>
<comment type="caution">
    <text evidence="3">The sequence shown here is derived from an EMBL/GenBank/DDBJ whole genome shotgun (WGS) entry which is preliminary data.</text>
</comment>
<feature type="compositionally biased region" description="Acidic residues" evidence="1">
    <location>
        <begin position="20"/>
        <end position="36"/>
    </location>
</feature>
<accession>A0A3D8S9A7</accession>
<feature type="compositionally biased region" description="Polar residues" evidence="1">
    <location>
        <begin position="1"/>
        <end position="11"/>
    </location>
</feature>
<dbReference type="OrthoDB" id="5405072at2759"/>
<dbReference type="AlphaFoldDB" id="A0A3D8S9A7"/>
<dbReference type="Proteomes" id="UP000256328">
    <property type="component" value="Unassembled WGS sequence"/>
</dbReference>
<evidence type="ECO:0000313" key="3">
    <source>
        <dbReference type="EMBL" id="RDW82942.1"/>
    </source>
</evidence>
<dbReference type="EMBL" id="PDLN01000006">
    <property type="protein sequence ID" value="RDW82942.1"/>
    <property type="molecule type" value="Genomic_DNA"/>
</dbReference>
<keyword evidence="4" id="KW-1185">Reference proteome</keyword>
<dbReference type="Pfam" id="PF12770">
    <property type="entry name" value="CHAT"/>
    <property type="match status" value="1"/>
</dbReference>
<sequence length="1009" mass="112126">MEGQTTETQFAAITHRSSSDDDSSSSDEIASDFDEVESARKILEETPEDDPDRGDALGNVGAFLRDRFLETGDRADLEEAIVFVRQAVAAYPEDDRSNVDSRPHWLNELGNALRDKHALNGDADVLAEAIQSAREAVKATPIYDPYRAGRLNHLAMCLGDKFLETDDRADLDEAIEVARNAVEATKEEGPEQANRLSSLSTLLADAYERTGVVSVLDEAIEAARESVRIDHNGHRNRATWLSNLCSVLHLRYNRIQSLSDLDDAIQFGREAVKSAPASESVRESYLNTLSCALGDRYSRLAILSDLEESISFGRQAISLVPADHPDRALWLFNLSIRLGDKFHYTRQLADVAESQKVAQEALDLTDDNDPERPRRLNSFVLTLLDVYSVSRDVSDLELAVSTARNAVQLTPEDHPNRASHLHVLGDMISRKYSVKGAAEDLAESRANFLSALEQHHSPPSARMSAGMRALGSCARASDWDKACEVAQETILLVPQLVVRSLENSDKQNLLSQITGLGADAAAVHLQAGKPVADALTLLEQARGVLGASLEELRMDTSALRLECPALATRFLHLQSELDRPPAHKTNSRYNLGVELDNVINEIRRQPGFETFLRPPPVEAIQAAASRGSIVVLNVSEFRCDAIIVQEDGVKALPLPRLTKTAIEERVKRDALGTVETLNWFWDVAASPVLEDLGFIQSPSDGKWPHVWWIPTGPLSRFPVHAAGYHDKCLSRTVLDRVMSSYSSSIKAIIHGRQRQVHPLTSAQALLVAMEYTPGYDRLRFATEEVAMLHTLCESMNFHPIQPGRRKQDVVGHLLDSKIFHFAGHGYTDERDPSKSFLCLDDGKDDPLRVADLLAMNLREHSPFLAYLSACGTGRIKDERFLDESIHLISACQLAGFRHVIGTLWEVNDEICVKMARITYESIRDTGMSDESVCWGLHNASRKLRDLWLSGLVKFERERECIIEAETSLAEDEMVAQSVSNRDQRADRKPVLSNRPPESLSWAPYVHFGV</sequence>